<name>A0ABT4A595_9BACT</name>
<keyword evidence="2" id="KW-1185">Reference proteome</keyword>
<evidence type="ECO:0000313" key="1">
    <source>
        <dbReference type="EMBL" id="MCY1076813.1"/>
    </source>
</evidence>
<comment type="caution">
    <text evidence="1">The sequence shown here is derived from an EMBL/GenBank/DDBJ whole genome shotgun (WGS) entry which is preliminary data.</text>
</comment>
<sequence length="47" mass="5298">MMLQDLFLQLVLQLGVGMTAPTLNLLATVAKGWLFARRPPSPGCWWR</sequence>
<dbReference type="RefSeq" id="WP_267535675.1">
    <property type="nucleotide sequence ID" value="NZ_JAPNKA010000001.1"/>
</dbReference>
<evidence type="ECO:0000313" key="2">
    <source>
        <dbReference type="Proteomes" id="UP001207654"/>
    </source>
</evidence>
<dbReference type="EMBL" id="JAPNKA010000001">
    <property type="protein sequence ID" value="MCY1076813.1"/>
    <property type="molecule type" value="Genomic_DNA"/>
</dbReference>
<reference evidence="1 2" key="1">
    <citation type="submission" date="2022-11" db="EMBL/GenBank/DDBJ databases">
        <title>Minimal conservation of predation-associated metabolite biosynthetic gene clusters underscores biosynthetic potential of Myxococcota including descriptions for ten novel species: Archangium lansinium sp. nov., Myxococcus landrumus sp. nov., Nannocystis bai.</title>
        <authorList>
            <person name="Ahearne A."/>
            <person name="Stevens C."/>
            <person name="Phillips K."/>
        </authorList>
    </citation>
    <scope>NUCLEOTIDE SEQUENCE [LARGE SCALE GENOMIC DNA]</scope>
    <source>
        <strain evidence="1 2">MIWBW</strain>
    </source>
</reference>
<proteinExistence type="predicted"/>
<protein>
    <submittedName>
        <fullName evidence="1">Uncharacterized protein</fullName>
    </submittedName>
</protein>
<organism evidence="1 2">
    <name type="scientific">Archangium lansingense</name>
    <dbReference type="NCBI Taxonomy" id="2995310"/>
    <lineage>
        <taxon>Bacteria</taxon>
        <taxon>Pseudomonadati</taxon>
        <taxon>Myxococcota</taxon>
        <taxon>Myxococcia</taxon>
        <taxon>Myxococcales</taxon>
        <taxon>Cystobacterineae</taxon>
        <taxon>Archangiaceae</taxon>
        <taxon>Archangium</taxon>
    </lineage>
</organism>
<accession>A0ABT4A595</accession>
<gene>
    <name evidence="1" type="ORF">OV287_20230</name>
</gene>
<dbReference type="Proteomes" id="UP001207654">
    <property type="component" value="Unassembled WGS sequence"/>
</dbReference>